<evidence type="ECO:0000313" key="7">
    <source>
        <dbReference type="Proteomes" id="UP001285441"/>
    </source>
</evidence>
<evidence type="ECO:0000256" key="3">
    <source>
        <dbReference type="SAM" id="MobiDB-lite"/>
    </source>
</evidence>
<evidence type="ECO:0000256" key="1">
    <source>
        <dbReference type="ARBA" id="ARBA00008987"/>
    </source>
</evidence>
<feature type="signal peptide" evidence="4">
    <location>
        <begin position="1"/>
        <end position="18"/>
    </location>
</feature>
<comment type="similarity">
    <text evidence="1">Belongs to the thioredoxin family.</text>
</comment>
<feature type="chain" id="PRO_5042228793" evidence="4">
    <location>
        <begin position="19"/>
        <end position="282"/>
    </location>
</feature>
<keyword evidence="7" id="KW-1185">Reference proteome</keyword>
<dbReference type="GO" id="GO:0015035">
    <property type="term" value="F:protein-disulfide reductase activity"/>
    <property type="evidence" value="ECO:0007669"/>
    <property type="project" value="InterPro"/>
</dbReference>
<evidence type="ECO:0000256" key="4">
    <source>
        <dbReference type="SAM" id="SignalP"/>
    </source>
</evidence>
<dbReference type="EMBL" id="JAULSW010000008">
    <property type="protein sequence ID" value="KAK3372379.1"/>
    <property type="molecule type" value="Genomic_DNA"/>
</dbReference>
<feature type="domain" description="Thioredoxin" evidence="5">
    <location>
        <begin position="39"/>
        <end position="172"/>
    </location>
</feature>
<dbReference type="PROSITE" id="PS51352">
    <property type="entry name" value="THIOREDOXIN_2"/>
    <property type="match status" value="1"/>
</dbReference>
<name>A0AAE0K9H0_9PEZI</name>
<feature type="region of interest" description="Disordered" evidence="3">
    <location>
        <begin position="241"/>
        <end position="282"/>
    </location>
</feature>
<dbReference type="PANTHER" id="PTHR46115">
    <property type="entry name" value="THIOREDOXIN-LIKE PROTEIN 1"/>
    <property type="match status" value="1"/>
</dbReference>
<dbReference type="AlphaFoldDB" id="A0AAE0K9H0"/>
<dbReference type="PROSITE" id="PS00194">
    <property type="entry name" value="THIOREDOXIN_1"/>
    <property type="match status" value="1"/>
</dbReference>
<keyword evidence="2" id="KW-1015">Disulfide bond</keyword>
<dbReference type="InterPro" id="IPR005746">
    <property type="entry name" value="Thioredoxin"/>
</dbReference>
<sequence>MSSISIWTALSFIGAAHLVIEVADNCHSTTTITRQDSSLPHVAKTPTISIQAASSAISITSSTMSATVHIGSSAQWRQVLSSSSIVVTDFYADWCGPCKMIAPTFESLSTKYSKPKKITFCKVDVDKQGEVAQLYGVRAMPTFLIFHNGSVINTIQGANPPALSSAVERAVKLAGAGAAPGVVFGTPGQRLGGTGLAAPGRTTSVARTMAWDLNNLINTIIAFFGLYFVSLLSLDPYKAAENSPFNKKNPPPTAQAGPGAKKPAARPTFKTLADLGSDSKNA</sequence>
<dbReference type="InterPro" id="IPR017937">
    <property type="entry name" value="Thioredoxin_CS"/>
</dbReference>
<dbReference type="InterPro" id="IPR036249">
    <property type="entry name" value="Thioredoxin-like_sf"/>
</dbReference>
<accession>A0AAE0K9H0</accession>
<dbReference type="InterPro" id="IPR013766">
    <property type="entry name" value="Thioredoxin_domain"/>
</dbReference>
<protein>
    <submittedName>
        <fullName evidence="6">Thioredoxin-like protein</fullName>
    </submittedName>
</protein>
<evidence type="ECO:0000256" key="2">
    <source>
        <dbReference type="ARBA" id="ARBA00023157"/>
    </source>
</evidence>
<keyword evidence="4" id="KW-0732">Signal</keyword>
<reference evidence="6" key="1">
    <citation type="journal article" date="2023" name="Mol. Phylogenet. Evol.">
        <title>Genome-scale phylogeny and comparative genomics of the fungal order Sordariales.</title>
        <authorList>
            <person name="Hensen N."/>
            <person name="Bonometti L."/>
            <person name="Westerberg I."/>
            <person name="Brannstrom I.O."/>
            <person name="Guillou S."/>
            <person name="Cros-Aarteil S."/>
            <person name="Calhoun S."/>
            <person name="Haridas S."/>
            <person name="Kuo A."/>
            <person name="Mondo S."/>
            <person name="Pangilinan J."/>
            <person name="Riley R."/>
            <person name="LaButti K."/>
            <person name="Andreopoulos B."/>
            <person name="Lipzen A."/>
            <person name="Chen C."/>
            <person name="Yan M."/>
            <person name="Daum C."/>
            <person name="Ng V."/>
            <person name="Clum A."/>
            <person name="Steindorff A."/>
            <person name="Ohm R.A."/>
            <person name="Martin F."/>
            <person name="Silar P."/>
            <person name="Natvig D.O."/>
            <person name="Lalanne C."/>
            <person name="Gautier V."/>
            <person name="Ament-Velasquez S.L."/>
            <person name="Kruys A."/>
            <person name="Hutchinson M.I."/>
            <person name="Powell A.J."/>
            <person name="Barry K."/>
            <person name="Miller A.N."/>
            <person name="Grigoriev I.V."/>
            <person name="Debuchy R."/>
            <person name="Gladieux P."/>
            <person name="Hiltunen Thoren M."/>
            <person name="Johannesson H."/>
        </authorList>
    </citation>
    <scope>NUCLEOTIDE SEQUENCE</scope>
    <source>
        <strain evidence="6">CBS 232.78</strain>
    </source>
</reference>
<dbReference type="Proteomes" id="UP001285441">
    <property type="component" value="Unassembled WGS sequence"/>
</dbReference>
<dbReference type="SUPFAM" id="SSF52833">
    <property type="entry name" value="Thioredoxin-like"/>
    <property type="match status" value="1"/>
</dbReference>
<dbReference type="CDD" id="cd02947">
    <property type="entry name" value="TRX_family"/>
    <property type="match status" value="1"/>
</dbReference>
<gene>
    <name evidence="6" type="ORF">B0H63DRAFT_484524</name>
</gene>
<reference evidence="6" key="2">
    <citation type="submission" date="2023-06" db="EMBL/GenBank/DDBJ databases">
        <authorList>
            <consortium name="Lawrence Berkeley National Laboratory"/>
            <person name="Haridas S."/>
            <person name="Hensen N."/>
            <person name="Bonometti L."/>
            <person name="Westerberg I."/>
            <person name="Brannstrom I.O."/>
            <person name="Guillou S."/>
            <person name="Cros-Aarteil S."/>
            <person name="Calhoun S."/>
            <person name="Kuo A."/>
            <person name="Mondo S."/>
            <person name="Pangilinan J."/>
            <person name="Riley R."/>
            <person name="LaButti K."/>
            <person name="Andreopoulos B."/>
            <person name="Lipzen A."/>
            <person name="Chen C."/>
            <person name="Yanf M."/>
            <person name="Daum C."/>
            <person name="Ng V."/>
            <person name="Clum A."/>
            <person name="Steindorff A."/>
            <person name="Ohm R."/>
            <person name="Martin F."/>
            <person name="Silar P."/>
            <person name="Natvig D."/>
            <person name="Lalanne C."/>
            <person name="Gautier V."/>
            <person name="Ament-velasquez S.L."/>
            <person name="Kruys A."/>
            <person name="Hutchinson M.I."/>
            <person name="Powell A.J."/>
            <person name="Barry K."/>
            <person name="Miller A.N."/>
            <person name="Grigoriev I.V."/>
            <person name="Debuchy R."/>
            <person name="Gladieux P."/>
            <person name="Thoren M.H."/>
            <person name="Johannesson H."/>
        </authorList>
    </citation>
    <scope>NUCLEOTIDE SEQUENCE</scope>
    <source>
        <strain evidence="6">CBS 232.78</strain>
    </source>
</reference>
<evidence type="ECO:0000259" key="5">
    <source>
        <dbReference type="PROSITE" id="PS51352"/>
    </source>
</evidence>
<dbReference type="FunFam" id="3.40.30.10:FF:000245">
    <property type="entry name" value="Thioredoxin"/>
    <property type="match status" value="1"/>
</dbReference>
<feature type="compositionally biased region" description="Low complexity" evidence="3">
    <location>
        <begin position="254"/>
        <end position="268"/>
    </location>
</feature>
<organism evidence="6 7">
    <name type="scientific">Podospora didyma</name>
    <dbReference type="NCBI Taxonomy" id="330526"/>
    <lineage>
        <taxon>Eukaryota</taxon>
        <taxon>Fungi</taxon>
        <taxon>Dikarya</taxon>
        <taxon>Ascomycota</taxon>
        <taxon>Pezizomycotina</taxon>
        <taxon>Sordariomycetes</taxon>
        <taxon>Sordariomycetidae</taxon>
        <taxon>Sordariales</taxon>
        <taxon>Podosporaceae</taxon>
        <taxon>Podospora</taxon>
    </lineage>
</organism>
<proteinExistence type="inferred from homology"/>
<dbReference type="Gene3D" id="3.40.30.10">
    <property type="entry name" value="Glutaredoxin"/>
    <property type="match status" value="1"/>
</dbReference>
<dbReference type="PRINTS" id="PR00421">
    <property type="entry name" value="THIOREDOXIN"/>
</dbReference>
<dbReference type="NCBIfam" id="TIGR01068">
    <property type="entry name" value="thioredoxin"/>
    <property type="match status" value="1"/>
</dbReference>
<evidence type="ECO:0000313" key="6">
    <source>
        <dbReference type="EMBL" id="KAK3372379.1"/>
    </source>
</evidence>
<dbReference type="Pfam" id="PF00085">
    <property type="entry name" value="Thioredoxin"/>
    <property type="match status" value="1"/>
</dbReference>
<comment type="caution">
    <text evidence="6">The sequence shown here is derived from an EMBL/GenBank/DDBJ whole genome shotgun (WGS) entry which is preliminary data.</text>
</comment>